<evidence type="ECO:0000313" key="5">
    <source>
        <dbReference type="Proteomes" id="UP001190491"/>
    </source>
</evidence>
<dbReference type="Proteomes" id="UP001189792">
    <property type="component" value="Unassembled WGS sequence"/>
</dbReference>
<keyword evidence="4" id="KW-1185">Reference proteome</keyword>
<evidence type="ECO:0000313" key="3">
    <source>
        <dbReference type="EMBL" id="CAJ0876055.1"/>
    </source>
</evidence>
<dbReference type="EMBL" id="CAUDKO010000004">
    <property type="protein sequence ID" value="CAJ0871031.1"/>
    <property type="molecule type" value="Genomic_DNA"/>
</dbReference>
<keyword evidence="1" id="KW-0472">Membrane</keyword>
<evidence type="ECO:0000256" key="1">
    <source>
        <dbReference type="SAM" id="Phobius"/>
    </source>
</evidence>
<keyword evidence="1" id="KW-0812">Transmembrane</keyword>
<organism evidence="2 5">
    <name type="scientific">Ralstonia flatus</name>
    <dbReference type="NCBI Taxonomy" id="3058601"/>
    <lineage>
        <taxon>Bacteria</taxon>
        <taxon>Pseudomonadati</taxon>
        <taxon>Pseudomonadota</taxon>
        <taxon>Betaproteobacteria</taxon>
        <taxon>Burkholderiales</taxon>
        <taxon>Burkholderiaceae</taxon>
        <taxon>Ralstonia</taxon>
    </lineage>
</organism>
<protein>
    <recommendedName>
        <fullName evidence="6">Transmembrane protein</fullName>
    </recommendedName>
</protein>
<sequence length="75" mass="7839">MPRSALALVLALVASYASLFVAGPVAIIVAPLLCMAIFKYVLDSSFLGSFFLVVISATGLWLAAKLFMSGITLSV</sequence>
<reference evidence="2 4" key="1">
    <citation type="submission" date="2023-07" db="EMBL/GenBank/DDBJ databases">
        <authorList>
            <person name="Peeters C."/>
        </authorList>
    </citation>
    <scope>NUCLEOTIDE SEQUENCE</scope>
    <source>
        <strain evidence="3 4">LMG 32965</strain>
        <strain evidence="2">R-77567</strain>
    </source>
</reference>
<gene>
    <name evidence="3" type="ORF">R77564_02176</name>
    <name evidence="2" type="ORF">R77567_02438</name>
</gene>
<evidence type="ECO:0000313" key="4">
    <source>
        <dbReference type="Proteomes" id="UP001189792"/>
    </source>
</evidence>
<feature type="transmembrane region" description="Helical" evidence="1">
    <location>
        <begin position="46"/>
        <end position="64"/>
    </location>
</feature>
<evidence type="ECO:0000313" key="2">
    <source>
        <dbReference type="EMBL" id="CAJ0871031.1"/>
    </source>
</evidence>
<dbReference type="EMBL" id="CAUDLI010000004">
    <property type="protein sequence ID" value="CAJ0876055.1"/>
    <property type="molecule type" value="Genomic_DNA"/>
</dbReference>
<evidence type="ECO:0008006" key="6">
    <source>
        <dbReference type="Google" id="ProtNLM"/>
    </source>
</evidence>
<keyword evidence="1" id="KW-1133">Transmembrane helix</keyword>
<comment type="caution">
    <text evidence="2">The sequence shown here is derived from an EMBL/GenBank/DDBJ whole genome shotgun (WGS) entry which is preliminary data.</text>
</comment>
<name>A0AAD2BYZ4_9RALS</name>
<accession>A0AAD2BYZ4</accession>
<dbReference type="Proteomes" id="UP001190491">
    <property type="component" value="Unassembled WGS sequence"/>
</dbReference>
<proteinExistence type="predicted"/>
<dbReference type="AlphaFoldDB" id="A0AAD2BYZ4"/>